<reference evidence="2 3" key="1">
    <citation type="journal article" date="2019" name="Int. J. Syst. Evol. Microbiol.">
        <title>The Global Catalogue of Microorganisms (GCM) 10K type strain sequencing project: providing services to taxonomists for standard genome sequencing and annotation.</title>
        <authorList>
            <consortium name="The Broad Institute Genomics Platform"/>
            <consortium name="The Broad Institute Genome Sequencing Center for Infectious Disease"/>
            <person name="Wu L."/>
            <person name="Ma J."/>
        </authorList>
    </citation>
    <scope>NUCLEOTIDE SEQUENCE [LARGE SCALE GENOMIC DNA]</scope>
    <source>
        <strain evidence="2 3">JCM 13023</strain>
    </source>
</reference>
<protein>
    <submittedName>
        <fullName evidence="2">Uncharacterized protein</fullName>
    </submittedName>
</protein>
<accession>A0ABN1W5V1</accession>
<comment type="caution">
    <text evidence="2">The sequence shown here is derived from an EMBL/GenBank/DDBJ whole genome shotgun (WGS) entry which is preliminary data.</text>
</comment>
<evidence type="ECO:0000256" key="1">
    <source>
        <dbReference type="SAM" id="MobiDB-lite"/>
    </source>
</evidence>
<keyword evidence="3" id="KW-1185">Reference proteome</keyword>
<feature type="compositionally biased region" description="Low complexity" evidence="1">
    <location>
        <begin position="27"/>
        <end position="36"/>
    </location>
</feature>
<dbReference type="EMBL" id="BAAALN010000005">
    <property type="protein sequence ID" value="GAA1232727.1"/>
    <property type="molecule type" value="Genomic_DNA"/>
</dbReference>
<feature type="region of interest" description="Disordered" evidence="1">
    <location>
        <begin position="1"/>
        <end position="41"/>
    </location>
</feature>
<proteinExistence type="predicted"/>
<sequence length="404" mass="42892">MLTLSLLPTAAGAEPRNVPAQQSTACSEEPSPEAAALTDARDLNTPVVTAGTVNLSDGDTPAADATVELLAYPDSEKMAALEEGDTFDLTPVGRTTTDADGAYEMRVDPGVDLSQLARDERTMDVSLRVTTADGTAVEEASLSPDEATGGAEAEAALAGDDRQSSLPANADLELTPMSQRESFQTEEHAAAATQAAASGDYTAQYDENLGTQWTNIGSVFVKVTGVWAQVKHRSNADASLGVAVDSGNGYSASYTVDRYSSTEIQFPRYGRYEHHFFDTQRVYGKYNQYHCGMIIGSTVKPIAGTGNSGSRIRSADHLVPADQPRANCAKGEKGTKFIKTTQKAVTWTTGAKVDHLVGFNMSTRTGFSQQAAHEFEFMSAGRGYCGTKANPAYADPGALSVQYY</sequence>
<gene>
    <name evidence="2" type="ORF">GCM10009676_14980</name>
</gene>
<evidence type="ECO:0000313" key="3">
    <source>
        <dbReference type="Proteomes" id="UP001500653"/>
    </source>
</evidence>
<name>A0ABN1W5V1_9PSEU</name>
<evidence type="ECO:0000313" key="2">
    <source>
        <dbReference type="EMBL" id="GAA1232727.1"/>
    </source>
</evidence>
<dbReference type="Proteomes" id="UP001500653">
    <property type="component" value="Unassembled WGS sequence"/>
</dbReference>
<dbReference type="RefSeq" id="WP_253863729.1">
    <property type="nucleotide sequence ID" value="NZ_BAAALN010000005.1"/>
</dbReference>
<organism evidence="2 3">
    <name type="scientific">Prauserella halophila</name>
    <dbReference type="NCBI Taxonomy" id="185641"/>
    <lineage>
        <taxon>Bacteria</taxon>
        <taxon>Bacillati</taxon>
        <taxon>Actinomycetota</taxon>
        <taxon>Actinomycetes</taxon>
        <taxon>Pseudonocardiales</taxon>
        <taxon>Pseudonocardiaceae</taxon>
        <taxon>Prauserella</taxon>
    </lineage>
</organism>